<reference evidence="1" key="1">
    <citation type="submission" date="2023-07" db="EMBL/GenBank/DDBJ databases">
        <title>draft genome sequence of fig (Ficus carica).</title>
        <authorList>
            <person name="Takahashi T."/>
            <person name="Nishimura K."/>
        </authorList>
    </citation>
    <scope>NUCLEOTIDE SEQUENCE</scope>
</reference>
<dbReference type="Proteomes" id="UP001187192">
    <property type="component" value="Unassembled WGS sequence"/>
</dbReference>
<sequence>MRELGPCCWDHVLGNASWGHAAGFTPKRTRLEIRVGLWEIWAGAVHGIEPQQWLFLRKKGEKGKERKKRRRRK</sequence>
<organism evidence="1 2">
    <name type="scientific">Ficus carica</name>
    <name type="common">Common fig</name>
    <dbReference type="NCBI Taxonomy" id="3494"/>
    <lineage>
        <taxon>Eukaryota</taxon>
        <taxon>Viridiplantae</taxon>
        <taxon>Streptophyta</taxon>
        <taxon>Embryophyta</taxon>
        <taxon>Tracheophyta</taxon>
        <taxon>Spermatophyta</taxon>
        <taxon>Magnoliopsida</taxon>
        <taxon>eudicotyledons</taxon>
        <taxon>Gunneridae</taxon>
        <taxon>Pentapetalae</taxon>
        <taxon>rosids</taxon>
        <taxon>fabids</taxon>
        <taxon>Rosales</taxon>
        <taxon>Moraceae</taxon>
        <taxon>Ficeae</taxon>
        <taxon>Ficus</taxon>
    </lineage>
</organism>
<comment type="caution">
    <text evidence="1">The sequence shown here is derived from an EMBL/GenBank/DDBJ whole genome shotgun (WGS) entry which is preliminary data.</text>
</comment>
<dbReference type="AlphaFoldDB" id="A0AA87Z089"/>
<gene>
    <name evidence="1" type="ORF">TIFTF001_044061</name>
</gene>
<protein>
    <submittedName>
        <fullName evidence="1">Uncharacterized protein</fullName>
    </submittedName>
</protein>
<name>A0AA87Z089_FICCA</name>
<evidence type="ECO:0000313" key="2">
    <source>
        <dbReference type="Proteomes" id="UP001187192"/>
    </source>
</evidence>
<proteinExistence type="predicted"/>
<evidence type="ECO:0000313" key="1">
    <source>
        <dbReference type="EMBL" id="GMN26973.1"/>
    </source>
</evidence>
<dbReference type="EMBL" id="BTGU01003113">
    <property type="protein sequence ID" value="GMN26973.1"/>
    <property type="molecule type" value="Genomic_DNA"/>
</dbReference>
<keyword evidence="2" id="KW-1185">Reference proteome</keyword>
<accession>A0AA87Z089</accession>